<proteinExistence type="predicted"/>
<reference evidence="2" key="5">
    <citation type="journal article" date="2021" name="G3 (Bethesda)">
        <title>Aegilops tauschii genome assembly Aet v5.0 features greater sequence contiguity and improved annotation.</title>
        <authorList>
            <person name="Wang L."/>
            <person name="Zhu T."/>
            <person name="Rodriguez J.C."/>
            <person name="Deal K.R."/>
            <person name="Dubcovsky J."/>
            <person name="McGuire P.E."/>
            <person name="Lux T."/>
            <person name="Spannagl M."/>
            <person name="Mayer K.F.X."/>
            <person name="Baldrich P."/>
            <person name="Meyers B.C."/>
            <person name="Huo N."/>
            <person name="Gu Y.Q."/>
            <person name="Zhou H."/>
            <person name="Devos K.M."/>
            <person name="Bennetzen J.L."/>
            <person name="Unver T."/>
            <person name="Budak H."/>
            <person name="Gulick P.J."/>
            <person name="Galiba G."/>
            <person name="Kalapos B."/>
            <person name="Nelson D.R."/>
            <person name="Li P."/>
            <person name="You F.M."/>
            <person name="Luo M.C."/>
            <person name="Dvorak J."/>
        </authorList>
    </citation>
    <scope>NUCLEOTIDE SEQUENCE [LARGE SCALE GENOMIC DNA]</scope>
    <source>
        <strain evidence="2">cv. AL8/78</strain>
    </source>
</reference>
<protein>
    <submittedName>
        <fullName evidence="2">Uncharacterized protein</fullName>
    </submittedName>
</protein>
<reference evidence="3" key="2">
    <citation type="journal article" date="2017" name="Nat. Plants">
        <title>The Aegilops tauschii genome reveals multiple impacts of transposons.</title>
        <authorList>
            <person name="Zhao G."/>
            <person name="Zou C."/>
            <person name="Li K."/>
            <person name="Wang K."/>
            <person name="Li T."/>
            <person name="Gao L."/>
            <person name="Zhang X."/>
            <person name="Wang H."/>
            <person name="Yang Z."/>
            <person name="Liu X."/>
            <person name="Jiang W."/>
            <person name="Mao L."/>
            <person name="Kong X."/>
            <person name="Jiao Y."/>
            <person name="Jia J."/>
        </authorList>
    </citation>
    <scope>NUCLEOTIDE SEQUENCE [LARGE SCALE GENOMIC DNA]</scope>
    <source>
        <strain evidence="3">cv. AL8/78</strain>
    </source>
</reference>
<evidence type="ECO:0000313" key="3">
    <source>
        <dbReference type="Proteomes" id="UP000015105"/>
    </source>
</evidence>
<feature type="compositionally biased region" description="Basic and acidic residues" evidence="1">
    <location>
        <begin position="80"/>
        <end position="92"/>
    </location>
</feature>
<organism evidence="2 3">
    <name type="scientific">Aegilops tauschii subsp. strangulata</name>
    <name type="common">Goatgrass</name>
    <dbReference type="NCBI Taxonomy" id="200361"/>
    <lineage>
        <taxon>Eukaryota</taxon>
        <taxon>Viridiplantae</taxon>
        <taxon>Streptophyta</taxon>
        <taxon>Embryophyta</taxon>
        <taxon>Tracheophyta</taxon>
        <taxon>Spermatophyta</taxon>
        <taxon>Magnoliopsida</taxon>
        <taxon>Liliopsida</taxon>
        <taxon>Poales</taxon>
        <taxon>Poaceae</taxon>
        <taxon>BOP clade</taxon>
        <taxon>Pooideae</taxon>
        <taxon>Triticodae</taxon>
        <taxon>Triticeae</taxon>
        <taxon>Triticinae</taxon>
        <taxon>Aegilops</taxon>
    </lineage>
</organism>
<evidence type="ECO:0000313" key="2">
    <source>
        <dbReference type="EnsemblPlants" id="AET2Gv20058100.1"/>
    </source>
</evidence>
<reference evidence="2" key="4">
    <citation type="submission" date="2019-03" db="UniProtKB">
        <authorList>
            <consortium name="EnsemblPlants"/>
        </authorList>
    </citation>
    <scope>IDENTIFICATION</scope>
</reference>
<dbReference type="Gramene" id="AET2Gv20058100.1">
    <property type="protein sequence ID" value="AET2Gv20058100.1"/>
    <property type="gene ID" value="AET2Gv20058100"/>
</dbReference>
<accession>A0A453AB57</accession>
<dbReference type="AlphaFoldDB" id="A0A453AB57"/>
<reference evidence="2" key="3">
    <citation type="journal article" date="2017" name="Nature">
        <title>Genome sequence of the progenitor of the wheat D genome Aegilops tauschii.</title>
        <authorList>
            <person name="Luo M.C."/>
            <person name="Gu Y.Q."/>
            <person name="Puiu D."/>
            <person name="Wang H."/>
            <person name="Twardziok S.O."/>
            <person name="Deal K.R."/>
            <person name="Huo N."/>
            <person name="Zhu T."/>
            <person name="Wang L."/>
            <person name="Wang Y."/>
            <person name="McGuire P.E."/>
            <person name="Liu S."/>
            <person name="Long H."/>
            <person name="Ramasamy R.K."/>
            <person name="Rodriguez J.C."/>
            <person name="Van S.L."/>
            <person name="Yuan L."/>
            <person name="Wang Z."/>
            <person name="Xia Z."/>
            <person name="Xiao L."/>
            <person name="Anderson O.D."/>
            <person name="Ouyang S."/>
            <person name="Liang Y."/>
            <person name="Zimin A.V."/>
            <person name="Pertea G."/>
            <person name="Qi P."/>
            <person name="Bennetzen J.L."/>
            <person name="Dai X."/>
            <person name="Dawson M.W."/>
            <person name="Muller H.G."/>
            <person name="Kugler K."/>
            <person name="Rivarola-Duarte L."/>
            <person name="Spannagl M."/>
            <person name="Mayer K.F.X."/>
            <person name="Lu F.H."/>
            <person name="Bevan M.W."/>
            <person name="Leroy P."/>
            <person name="Li P."/>
            <person name="You F.M."/>
            <person name="Sun Q."/>
            <person name="Liu Z."/>
            <person name="Lyons E."/>
            <person name="Wicker T."/>
            <person name="Salzberg S.L."/>
            <person name="Devos K.M."/>
            <person name="Dvorak J."/>
        </authorList>
    </citation>
    <scope>NUCLEOTIDE SEQUENCE [LARGE SCALE GENOMIC DNA]</scope>
    <source>
        <strain evidence="2">cv. AL8/78</strain>
    </source>
</reference>
<evidence type="ECO:0000256" key="1">
    <source>
        <dbReference type="SAM" id="MobiDB-lite"/>
    </source>
</evidence>
<name>A0A453AB57_AEGTS</name>
<dbReference type="Proteomes" id="UP000015105">
    <property type="component" value="Chromosome 2D"/>
</dbReference>
<dbReference type="EnsemblPlants" id="AET2Gv20058100.1">
    <property type="protein sequence ID" value="AET2Gv20058100.1"/>
    <property type="gene ID" value="AET2Gv20058100"/>
</dbReference>
<sequence>THEAEKAIFTFHQLEAAPKRKRNNELSPSRPRSPPGQVDGRSPPPLPHPPPRRRRPRPFGPSRGWVSGEPPLLLCPALHGKQDESDRRRDAEAAAELPSPPIPVLLRRRLLNPAAAPPPPP</sequence>
<feature type="region of interest" description="Disordered" evidence="1">
    <location>
        <begin position="1"/>
        <end position="103"/>
    </location>
</feature>
<reference evidence="3" key="1">
    <citation type="journal article" date="2014" name="Science">
        <title>Ancient hybridizations among the ancestral genomes of bread wheat.</title>
        <authorList>
            <consortium name="International Wheat Genome Sequencing Consortium,"/>
            <person name="Marcussen T."/>
            <person name="Sandve S.R."/>
            <person name="Heier L."/>
            <person name="Spannagl M."/>
            <person name="Pfeifer M."/>
            <person name="Jakobsen K.S."/>
            <person name="Wulff B.B."/>
            <person name="Steuernagel B."/>
            <person name="Mayer K.F."/>
            <person name="Olsen O.A."/>
        </authorList>
    </citation>
    <scope>NUCLEOTIDE SEQUENCE [LARGE SCALE GENOMIC DNA]</scope>
    <source>
        <strain evidence="3">cv. AL8/78</strain>
    </source>
</reference>
<keyword evidence="3" id="KW-1185">Reference proteome</keyword>